<dbReference type="EMBL" id="CAIIXF020000007">
    <property type="protein sequence ID" value="CAH1789937.1"/>
    <property type="molecule type" value="Genomic_DNA"/>
</dbReference>
<dbReference type="Proteomes" id="UP000749559">
    <property type="component" value="Unassembled WGS sequence"/>
</dbReference>
<organism evidence="1 2">
    <name type="scientific">Owenia fusiformis</name>
    <name type="common">Polychaete worm</name>
    <dbReference type="NCBI Taxonomy" id="6347"/>
    <lineage>
        <taxon>Eukaryota</taxon>
        <taxon>Metazoa</taxon>
        <taxon>Spiralia</taxon>
        <taxon>Lophotrochozoa</taxon>
        <taxon>Annelida</taxon>
        <taxon>Polychaeta</taxon>
        <taxon>Sedentaria</taxon>
        <taxon>Canalipalpata</taxon>
        <taxon>Sabellida</taxon>
        <taxon>Oweniida</taxon>
        <taxon>Oweniidae</taxon>
        <taxon>Owenia</taxon>
    </lineage>
</organism>
<dbReference type="AlphaFoldDB" id="A0A8J1XQ14"/>
<reference evidence="1" key="1">
    <citation type="submission" date="2022-03" db="EMBL/GenBank/DDBJ databases">
        <authorList>
            <person name="Martin C."/>
        </authorList>
    </citation>
    <scope>NUCLEOTIDE SEQUENCE</scope>
</reference>
<gene>
    <name evidence="1" type="ORF">OFUS_LOCUS15213</name>
</gene>
<accession>A0A8J1XQ14</accession>
<keyword evidence="2" id="KW-1185">Reference proteome</keyword>
<comment type="caution">
    <text evidence="1">The sequence shown here is derived from an EMBL/GenBank/DDBJ whole genome shotgun (WGS) entry which is preliminary data.</text>
</comment>
<sequence length="147" mass="16514">MNIVPVTTEYPTLAHASRNTPGSHHPSDIPFKIVYGKTSKAPSSEGSEEVTSYLTSAKSDTVLIKEEKVKQKPYRKYRRYIVLCCTLILSVMLAAVVLALLCLLRGNSVIEWLHYESPFIAWDRYNDTIFQTTAVPQRPANITTTIP</sequence>
<name>A0A8J1XQ14_OWEFU</name>
<proteinExistence type="predicted"/>
<evidence type="ECO:0000313" key="2">
    <source>
        <dbReference type="Proteomes" id="UP000749559"/>
    </source>
</evidence>
<evidence type="ECO:0000313" key="1">
    <source>
        <dbReference type="EMBL" id="CAH1789937.1"/>
    </source>
</evidence>
<protein>
    <submittedName>
        <fullName evidence="1">Uncharacterized protein</fullName>
    </submittedName>
</protein>